<feature type="domain" description="Tail specific protease" evidence="1">
    <location>
        <begin position="95"/>
        <end position="294"/>
    </location>
</feature>
<dbReference type="Gene3D" id="3.90.226.10">
    <property type="entry name" value="2-enoyl-CoA Hydratase, Chain A, domain 1"/>
    <property type="match status" value="1"/>
</dbReference>
<accession>A0A1G7T2G0</accession>
<dbReference type="GO" id="GO:0008236">
    <property type="term" value="F:serine-type peptidase activity"/>
    <property type="evidence" value="ECO:0007669"/>
    <property type="project" value="InterPro"/>
</dbReference>
<sequence length="314" mass="34829">MREDFQFVREQLFNVHANPFSQLTKEKYKAYFDSLEAGLSQPLSVADFRQKVNLALIPLGDEHAAISIRNANAQKKAPVWADSVATNISYQRLGDIGYIFARSFATRGSKDLPVYERCIDSIFAVIRRDGVTRLAIDVSSNDGGASAVGNMIIKHIFPKPYKSYSMSWKRSEAYLAKLTSWGFSDEHYQKAAPGEMLHFQSGTVVPAKVSDPFEGKVIVIIGPATFSSAIMFATLVQDNAMARLAGESPENGHPTHFGEMYSTVLPNAQLELRFGVKEWVRPAGRGKVNKLVPDLPCGLPSNKDVPMLVKQLQW</sequence>
<evidence type="ECO:0000259" key="1">
    <source>
        <dbReference type="Pfam" id="PF03572"/>
    </source>
</evidence>
<dbReference type="Proteomes" id="UP000198748">
    <property type="component" value="Unassembled WGS sequence"/>
</dbReference>
<dbReference type="InterPro" id="IPR029045">
    <property type="entry name" value="ClpP/crotonase-like_dom_sf"/>
</dbReference>
<protein>
    <submittedName>
        <fullName evidence="2">Peptidase family S41</fullName>
    </submittedName>
</protein>
<organism evidence="2 3">
    <name type="scientific">Dyadobacter soli</name>
    <dbReference type="NCBI Taxonomy" id="659014"/>
    <lineage>
        <taxon>Bacteria</taxon>
        <taxon>Pseudomonadati</taxon>
        <taxon>Bacteroidota</taxon>
        <taxon>Cytophagia</taxon>
        <taxon>Cytophagales</taxon>
        <taxon>Spirosomataceae</taxon>
        <taxon>Dyadobacter</taxon>
    </lineage>
</organism>
<evidence type="ECO:0000313" key="2">
    <source>
        <dbReference type="EMBL" id="SDG28770.1"/>
    </source>
</evidence>
<dbReference type="EMBL" id="FNAN01000017">
    <property type="protein sequence ID" value="SDG28770.1"/>
    <property type="molecule type" value="Genomic_DNA"/>
</dbReference>
<keyword evidence="3" id="KW-1185">Reference proteome</keyword>
<proteinExistence type="predicted"/>
<dbReference type="SUPFAM" id="SSF52096">
    <property type="entry name" value="ClpP/crotonase"/>
    <property type="match status" value="1"/>
</dbReference>
<dbReference type="Pfam" id="PF03572">
    <property type="entry name" value="Peptidase_S41"/>
    <property type="match status" value="1"/>
</dbReference>
<dbReference type="InterPro" id="IPR005151">
    <property type="entry name" value="Tail-specific_protease"/>
</dbReference>
<dbReference type="STRING" id="659014.SAMN04487996_11747"/>
<dbReference type="GO" id="GO:0006508">
    <property type="term" value="P:proteolysis"/>
    <property type="evidence" value="ECO:0007669"/>
    <property type="project" value="InterPro"/>
</dbReference>
<dbReference type="AlphaFoldDB" id="A0A1G7T2G0"/>
<name>A0A1G7T2G0_9BACT</name>
<reference evidence="3" key="1">
    <citation type="submission" date="2016-10" db="EMBL/GenBank/DDBJ databases">
        <authorList>
            <person name="Varghese N."/>
            <person name="Submissions S."/>
        </authorList>
    </citation>
    <scope>NUCLEOTIDE SEQUENCE [LARGE SCALE GENOMIC DNA]</scope>
    <source>
        <strain evidence="3">DSM 25329</strain>
    </source>
</reference>
<evidence type="ECO:0000313" key="3">
    <source>
        <dbReference type="Proteomes" id="UP000198748"/>
    </source>
</evidence>
<gene>
    <name evidence="2" type="ORF">SAMN04487996_11747</name>
</gene>